<keyword evidence="3" id="KW-0597">Phosphoprotein</keyword>
<organism evidence="15 16">
    <name type="scientific">Brevibacillus invocatus</name>
    <dbReference type="NCBI Taxonomy" id="173959"/>
    <lineage>
        <taxon>Bacteria</taxon>
        <taxon>Bacillati</taxon>
        <taxon>Bacillota</taxon>
        <taxon>Bacilli</taxon>
        <taxon>Bacillales</taxon>
        <taxon>Paenibacillaceae</taxon>
        <taxon>Brevibacillus</taxon>
    </lineage>
</organism>
<name>A0A3M8BYK6_9BACL</name>
<keyword evidence="11 12" id="KW-0472">Membrane</keyword>
<reference evidence="15 16" key="1">
    <citation type="submission" date="2018-10" db="EMBL/GenBank/DDBJ databases">
        <title>Phylogenomics of Brevibacillus.</title>
        <authorList>
            <person name="Dunlap C."/>
        </authorList>
    </citation>
    <scope>NUCLEOTIDE SEQUENCE [LARGE SCALE GENOMIC DNA]</scope>
    <source>
        <strain evidence="15 16">JCM 12215</strain>
    </source>
</reference>
<dbReference type="Gene3D" id="3.30.565.10">
    <property type="entry name" value="Histidine kinase-like ATPase, C-terminal domain"/>
    <property type="match status" value="1"/>
</dbReference>
<evidence type="ECO:0000256" key="1">
    <source>
        <dbReference type="ARBA" id="ARBA00004651"/>
    </source>
</evidence>
<keyword evidence="5 12" id="KW-0812">Transmembrane</keyword>
<keyword evidence="6" id="KW-0547">Nucleotide-binding</keyword>
<evidence type="ECO:0000256" key="2">
    <source>
        <dbReference type="ARBA" id="ARBA00022475"/>
    </source>
</evidence>
<dbReference type="PANTHER" id="PTHR34220:SF11">
    <property type="entry name" value="SENSOR PROTEIN KINASE HPTS"/>
    <property type="match status" value="1"/>
</dbReference>
<feature type="transmembrane region" description="Helical" evidence="12">
    <location>
        <begin position="21"/>
        <end position="44"/>
    </location>
</feature>
<dbReference type="SUPFAM" id="SSF55874">
    <property type="entry name" value="ATPase domain of HSP90 chaperone/DNA topoisomerase II/histidine kinase"/>
    <property type="match status" value="1"/>
</dbReference>
<dbReference type="InterPro" id="IPR050640">
    <property type="entry name" value="Bact_2-comp_sensor_kinase"/>
</dbReference>
<evidence type="ECO:0000259" key="14">
    <source>
        <dbReference type="Pfam" id="PF06580"/>
    </source>
</evidence>
<dbReference type="EMBL" id="RHHR01000044">
    <property type="protein sequence ID" value="RNB68512.1"/>
    <property type="molecule type" value="Genomic_DNA"/>
</dbReference>
<comment type="caution">
    <text evidence="15">The sequence shown here is derived from an EMBL/GenBank/DDBJ whole genome shotgun (WGS) entry which is preliminary data.</text>
</comment>
<evidence type="ECO:0000256" key="8">
    <source>
        <dbReference type="ARBA" id="ARBA00022840"/>
    </source>
</evidence>
<proteinExistence type="predicted"/>
<dbReference type="Proteomes" id="UP000282028">
    <property type="component" value="Unassembled WGS sequence"/>
</dbReference>
<dbReference type="GO" id="GO:0005886">
    <property type="term" value="C:plasma membrane"/>
    <property type="evidence" value="ECO:0007669"/>
    <property type="project" value="UniProtKB-SubCell"/>
</dbReference>
<keyword evidence="7 15" id="KW-0418">Kinase</keyword>
<evidence type="ECO:0000313" key="16">
    <source>
        <dbReference type="Proteomes" id="UP000282028"/>
    </source>
</evidence>
<evidence type="ECO:0000256" key="12">
    <source>
        <dbReference type="SAM" id="Phobius"/>
    </source>
</evidence>
<dbReference type="AlphaFoldDB" id="A0A3M8BYK6"/>
<dbReference type="PANTHER" id="PTHR34220">
    <property type="entry name" value="SENSOR HISTIDINE KINASE YPDA"/>
    <property type="match status" value="1"/>
</dbReference>
<keyword evidence="8" id="KW-0067">ATP-binding</keyword>
<evidence type="ECO:0000256" key="4">
    <source>
        <dbReference type="ARBA" id="ARBA00022679"/>
    </source>
</evidence>
<dbReference type="InterPro" id="IPR003594">
    <property type="entry name" value="HATPase_dom"/>
</dbReference>
<dbReference type="GO" id="GO:0005524">
    <property type="term" value="F:ATP binding"/>
    <property type="evidence" value="ECO:0007669"/>
    <property type="project" value="UniProtKB-KW"/>
</dbReference>
<keyword evidence="16" id="KW-1185">Reference proteome</keyword>
<dbReference type="Pfam" id="PF02518">
    <property type="entry name" value="HATPase_c"/>
    <property type="match status" value="1"/>
</dbReference>
<sequence length="597" mass="69625">MGVKEWRMDKRKMYHAFFIKNLATFLIPMMIPVFILGTLTTIIIQQYVKEEIDTNNINLLKHSEEKVRLFFDEQVLMNMHLVAREMDVPLKNLFQKEHITAEDQERLSKLHKLLHSPAISRSYIDSIYIYLKNDKQRIFTSADEHLVELQDFHDRTWFDTFLENNKGKALVWSEPRAVTRYEVENRVTSSKFISVYKKLAVSDNDDGVIVFNIKHDYIEYYLSEFSLLKDQSLLIVDKNQEVIFRKNVRDYLNLNVSELMANHSSFFPLKIGEESYIVSMHSSEKYGWRFYSIVPEYSLYGLPRQLSILALSMLILSLLGGTALAYQLSKNNRQNIKSILNLFHAAEKGLPLPPLPERGNDVYSFIVQVTLKNFIEQNYLKIQLSEQEYKAQAMELSALQSQLNPHFLFNTLETIYWKAASLTGRPNVLNQMVENLADILRYSLEGESKWVKLQDEVTYTLSYIEIQKVRYKDTFDVVWKMDESISEIRVLKLILQPLIENSLYHGIKEKQSYGIIKIKIRALQDSLAIQVIDHGVGIPKDKLLLIREKLDGSLDQSKHIGLFNTHRRLKLAFGDEYGLRIKSKAGWGTVISLRIPY</sequence>
<keyword evidence="9 12" id="KW-1133">Transmembrane helix</keyword>
<feature type="domain" description="Histidine kinase/HSP90-like ATPase" evidence="13">
    <location>
        <begin position="491"/>
        <end position="596"/>
    </location>
</feature>
<comment type="subcellular location">
    <subcellularLocation>
        <location evidence="1">Cell membrane</location>
        <topology evidence="1">Multi-pass membrane protein</topology>
    </subcellularLocation>
</comment>
<dbReference type="Pfam" id="PF06580">
    <property type="entry name" value="His_kinase"/>
    <property type="match status" value="1"/>
</dbReference>
<keyword evidence="10" id="KW-0902">Two-component regulatory system</keyword>
<evidence type="ECO:0000256" key="7">
    <source>
        <dbReference type="ARBA" id="ARBA00022777"/>
    </source>
</evidence>
<keyword evidence="4" id="KW-0808">Transferase</keyword>
<evidence type="ECO:0000256" key="5">
    <source>
        <dbReference type="ARBA" id="ARBA00022692"/>
    </source>
</evidence>
<protein>
    <submittedName>
        <fullName evidence="15">Sensor histidine kinase</fullName>
    </submittedName>
</protein>
<evidence type="ECO:0000256" key="11">
    <source>
        <dbReference type="ARBA" id="ARBA00023136"/>
    </source>
</evidence>
<dbReference type="Gene3D" id="3.30.450.20">
    <property type="entry name" value="PAS domain"/>
    <property type="match status" value="2"/>
</dbReference>
<evidence type="ECO:0000256" key="6">
    <source>
        <dbReference type="ARBA" id="ARBA00022741"/>
    </source>
</evidence>
<keyword evidence="2" id="KW-1003">Cell membrane</keyword>
<feature type="domain" description="Signal transduction histidine kinase internal region" evidence="14">
    <location>
        <begin position="394"/>
        <end position="474"/>
    </location>
</feature>
<gene>
    <name evidence="15" type="ORF">EDM52_20550</name>
</gene>
<evidence type="ECO:0000256" key="3">
    <source>
        <dbReference type="ARBA" id="ARBA00022553"/>
    </source>
</evidence>
<dbReference type="InterPro" id="IPR010559">
    <property type="entry name" value="Sig_transdc_His_kin_internal"/>
</dbReference>
<evidence type="ECO:0000256" key="10">
    <source>
        <dbReference type="ARBA" id="ARBA00023012"/>
    </source>
</evidence>
<evidence type="ECO:0000313" key="15">
    <source>
        <dbReference type="EMBL" id="RNB68512.1"/>
    </source>
</evidence>
<evidence type="ECO:0000256" key="9">
    <source>
        <dbReference type="ARBA" id="ARBA00022989"/>
    </source>
</evidence>
<evidence type="ECO:0000259" key="13">
    <source>
        <dbReference type="Pfam" id="PF02518"/>
    </source>
</evidence>
<dbReference type="GO" id="GO:0000155">
    <property type="term" value="F:phosphorelay sensor kinase activity"/>
    <property type="evidence" value="ECO:0007669"/>
    <property type="project" value="InterPro"/>
</dbReference>
<dbReference type="InterPro" id="IPR036890">
    <property type="entry name" value="HATPase_C_sf"/>
</dbReference>
<accession>A0A3M8BYK6</accession>